<evidence type="ECO:0000313" key="3">
    <source>
        <dbReference type="Proteomes" id="UP000058305"/>
    </source>
</evidence>
<dbReference type="RefSeq" id="WP_067227268.1">
    <property type="nucleotide sequence ID" value="NZ_CP014145.1"/>
</dbReference>
<evidence type="ECO:0008006" key="4">
    <source>
        <dbReference type="Google" id="ProtNLM"/>
    </source>
</evidence>
<proteinExistence type="predicted"/>
<keyword evidence="1" id="KW-0472">Membrane</keyword>
<sequence length="180" mass="19437">MNGAANAGRGRRAQELGFRIGLALKAIDGLIEVAVGLLLWFAPGVLRTLSAAVANESDHGPDRHELVEHWAGRLSEALAAGAPVTVIVFLLSHGTLKLLLVYCLLRDYRWAYRPALVILGLFAVYQLVVLIGAPTPVKAVLLLLDVVIIWLVWREWRARAGDADSTPAGRGTASWQGDAE</sequence>
<organism evidence="2 3">
    <name type="scientific">Microterricola viridarii</name>
    <dbReference type="NCBI Taxonomy" id="412690"/>
    <lineage>
        <taxon>Bacteria</taxon>
        <taxon>Bacillati</taxon>
        <taxon>Actinomycetota</taxon>
        <taxon>Actinomycetes</taxon>
        <taxon>Micrococcales</taxon>
        <taxon>Microbacteriaceae</taxon>
        <taxon>Microterricola</taxon>
    </lineage>
</organism>
<dbReference type="AlphaFoldDB" id="A0A109QXN8"/>
<dbReference type="OrthoDB" id="8393979at2"/>
<name>A0A109QXN8_9MICO</name>
<dbReference type="KEGG" id="mvd:AWU67_06570"/>
<keyword evidence="3" id="KW-1185">Reference proteome</keyword>
<evidence type="ECO:0000256" key="1">
    <source>
        <dbReference type="SAM" id="Phobius"/>
    </source>
</evidence>
<dbReference type="EMBL" id="CP014145">
    <property type="protein sequence ID" value="AMB58578.1"/>
    <property type="molecule type" value="Genomic_DNA"/>
</dbReference>
<keyword evidence="1" id="KW-1133">Transmembrane helix</keyword>
<evidence type="ECO:0000313" key="2">
    <source>
        <dbReference type="EMBL" id="AMB58578.1"/>
    </source>
</evidence>
<protein>
    <recommendedName>
        <fullName evidence="4">DUF2127 domain-containing protein</fullName>
    </recommendedName>
</protein>
<feature type="transmembrane region" description="Helical" evidence="1">
    <location>
        <begin position="80"/>
        <end position="105"/>
    </location>
</feature>
<keyword evidence="1" id="KW-0812">Transmembrane</keyword>
<reference evidence="3" key="2">
    <citation type="submission" date="2016-01" db="EMBL/GenBank/DDBJ databases">
        <title>First complete genome sequence of a species in the genus Microterricola, an extremophilic cold active enzyme producing strain ERGS5:02 isolated from Sikkim Himalaya.</title>
        <authorList>
            <person name="Kumar R."/>
            <person name="Singh D."/>
            <person name="Swarnkar M.K."/>
        </authorList>
    </citation>
    <scope>NUCLEOTIDE SEQUENCE [LARGE SCALE GENOMIC DNA]</scope>
    <source>
        <strain evidence="3">ERGS5:02</strain>
    </source>
</reference>
<feature type="transmembrane region" description="Helical" evidence="1">
    <location>
        <begin position="112"/>
        <end position="131"/>
    </location>
</feature>
<reference evidence="2 3" key="1">
    <citation type="journal article" date="2016" name="J. Biotechnol.">
        <title>First complete genome sequence of a species in the genus Microterricola, an extremophilic cold active enzyme producing bacterial strain ERGS5:02 isolated from Sikkim Himalaya.</title>
        <authorList>
            <person name="Himanshu"/>
            <person name="Swarnkar M.K."/>
            <person name="Singh D."/>
            <person name="Kumar R."/>
        </authorList>
    </citation>
    <scope>NUCLEOTIDE SEQUENCE [LARGE SCALE GENOMIC DNA]</scope>
    <source>
        <strain evidence="2 3">ERGS5:02</strain>
    </source>
</reference>
<dbReference type="Pfam" id="PF09900">
    <property type="entry name" value="DUF2127"/>
    <property type="match status" value="1"/>
</dbReference>
<dbReference type="InterPro" id="IPR021125">
    <property type="entry name" value="DUF2127"/>
</dbReference>
<feature type="transmembrane region" description="Helical" evidence="1">
    <location>
        <begin position="20"/>
        <end position="42"/>
    </location>
</feature>
<dbReference type="Proteomes" id="UP000058305">
    <property type="component" value="Chromosome"/>
</dbReference>
<gene>
    <name evidence="2" type="ORF">AWU67_06570</name>
</gene>
<accession>A0A109QXN8</accession>